<dbReference type="CDD" id="cd06261">
    <property type="entry name" value="TM_PBP2"/>
    <property type="match status" value="1"/>
</dbReference>
<feature type="transmembrane region" description="Helical" evidence="7">
    <location>
        <begin position="104"/>
        <end position="122"/>
    </location>
</feature>
<evidence type="ECO:0000256" key="4">
    <source>
        <dbReference type="ARBA" id="ARBA00022692"/>
    </source>
</evidence>
<keyword evidence="4 7" id="KW-0812">Transmembrane</keyword>
<name>A0A2R5ETM2_9BACL</name>
<dbReference type="PANTHER" id="PTHR32243">
    <property type="entry name" value="MALTOSE TRANSPORT SYSTEM PERMEASE-RELATED"/>
    <property type="match status" value="1"/>
</dbReference>
<comment type="subcellular location">
    <subcellularLocation>
        <location evidence="1 7">Cell membrane</location>
        <topology evidence="1 7">Multi-pass membrane protein</topology>
    </subcellularLocation>
</comment>
<dbReference type="InterPro" id="IPR000515">
    <property type="entry name" value="MetI-like"/>
</dbReference>
<evidence type="ECO:0000313" key="9">
    <source>
        <dbReference type="EMBL" id="GBG09029.1"/>
    </source>
</evidence>
<dbReference type="PROSITE" id="PS50928">
    <property type="entry name" value="ABC_TM1"/>
    <property type="match status" value="1"/>
</dbReference>
<evidence type="ECO:0000256" key="5">
    <source>
        <dbReference type="ARBA" id="ARBA00022989"/>
    </source>
</evidence>
<feature type="transmembrane region" description="Helical" evidence="7">
    <location>
        <begin position="238"/>
        <end position="257"/>
    </location>
</feature>
<reference evidence="9 10" key="1">
    <citation type="submission" date="2017-08" db="EMBL/GenBank/DDBJ databases">
        <title>Substantial Increase in Enzyme Production by Combined Drug-Resistance Mutations in Paenibacillus agaridevorans.</title>
        <authorList>
            <person name="Tanaka Y."/>
            <person name="Funane K."/>
            <person name="Hosaka T."/>
            <person name="Shiwa Y."/>
            <person name="Fujita N."/>
            <person name="Miyazaki T."/>
            <person name="Yoshikawa H."/>
            <person name="Murakami K."/>
            <person name="Kasahara K."/>
            <person name="Inaoka T."/>
            <person name="Hiraga Y."/>
            <person name="Ochi K."/>
        </authorList>
    </citation>
    <scope>NUCLEOTIDE SEQUENCE [LARGE SCALE GENOMIC DNA]</scope>
    <source>
        <strain evidence="9 10">T-3040</strain>
    </source>
</reference>
<dbReference type="InterPro" id="IPR035906">
    <property type="entry name" value="MetI-like_sf"/>
</dbReference>
<comment type="caution">
    <text evidence="9">The sequence shown here is derived from an EMBL/GenBank/DDBJ whole genome shotgun (WGS) entry which is preliminary data.</text>
</comment>
<keyword evidence="6 7" id="KW-0472">Membrane</keyword>
<keyword evidence="3" id="KW-1003">Cell membrane</keyword>
<gene>
    <name evidence="9" type="ORF">PAT3040_03649</name>
</gene>
<comment type="similarity">
    <text evidence="7">Belongs to the binding-protein-dependent transport system permease family.</text>
</comment>
<keyword evidence="2 7" id="KW-0813">Transport</keyword>
<keyword evidence="5 7" id="KW-1133">Transmembrane helix</keyword>
<dbReference type="AlphaFoldDB" id="A0A2R5ETM2"/>
<dbReference type="Gene3D" id="1.10.3720.10">
    <property type="entry name" value="MetI-like"/>
    <property type="match status" value="1"/>
</dbReference>
<proteinExistence type="inferred from homology"/>
<organism evidence="9 10">
    <name type="scientific">Paenibacillus agaridevorans</name>
    <dbReference type="NCBI Taxonomy" id="171404"/>
    <lineage>
        <taxon>Bacteria</taxon>
        <taxon>Bacillati</taxon>
        <taxon>Bacillota</taxon>
        <taxon>Bacilli</taxon>
        <taxon>Bacillales</taxon>
        <taxon>Paenibacillaceae</taxon>
        <taxon>Paenibacillus</taxon>
    </lineage>
</organism>
<dbReference type="InterPro" id="IPR050901">
    <property type="entry name" value="BP-dep_ABC_trans_perm"/>
</dbReference>
<dbReference type="PANTHER" id="PTHR32243:SF24">
    <property type="entry name" value="DIACETYLCHITOBIOSE UPTAKE SYSTEM PERMEASE PROTEIN NGCG"/>
    <property type="match status" value="1"/>
</dbReference>
<dbReference type="RefSeq" id="WP_108993857.1">
    <property type="nucleotide sequence ID" value="NZ_BDQX01000189.1"/>
</dbReference>
<feature type="transmembrane region" description="Helical" evidence="7">
    <location>
        <begin position="178"/>
        <end position="203"/>
    </location>
</feature>
<evidence type="ECO:0000256" key="3">
    <source>
        <dbReference type="ARBA" id="ARBA00022475"/>
    </source>
</evidence>
<sequence length="272" mass="30398">MRKRIGKPLLELALAVAAFFYFFPVLMMILGSFKSSMEASAFDRLWPEVWEFGNFRQVLSGERILQSLRNSVIISSFSIALTLVLAAVASFVTARRQSRFVSGVYFLFIAGLVAPLMYIPTIKTLQFLSLMNTFTGLILVVVATNLPFAVFLFTGFIKGIPRELDESAFVDGFGTMRIFWSIILPLLAPVIATQSILMLVGVWNDLSMPLFFLNDSGKWTLPMLVYNFISQYVRNWNLVYAFLILVSLPVVALFIAGQKHFVSGLMSGAVKG</sequence>
<evidence type="ECO:0000259" key="8">
    <source>
        <dbReference type="PROSITE" id="PS50928"/>
    </source>
</evidence>
<keyword evidence="10" id="KW-1185">Reference proteome</keyword>
<feature type="transmembrane region" description="Helical" evidence="7">
    <location>
        <begin position="12"/>
        <end position="33"/>
    </location>
</feature>
<evidence type="ECO:0000256" key="2">
    <source>
        <dbReference type="ARBA" id="ARBA00022448"/>
    </source>
</evidence>
<dbReference type="EMBL" id="BDQX01000189">
    <property type="protein sequence ID" value="GBG09029.1"/>
    <property type="molecule type" value="Genomic_DNA"/>
</dbReference>
<evidence type="ECO:0000256" key="7">
    <source>
        <dbReference type="RuleBase" id="RU363032"/>
    </source>
</evidence>
<accession>A0A2R5ETM2</accession>
<feature type="transmembrane region" description="Helical" evidence="7">
    <location>
        <begin position="134"/>
        <end position="157"/>
    </location>
</feature>
<dbReference type="GO" id="GO:0005886">
    <property type="term" value="C:plasma membrane"/>
    <property type="evidence" value="ECO:0007669"/>
    <property type="project" value="UniProtKB-SubCell"/>
</dbReference>
<feature type="domain" description="ABC transmembrane type-1" evidence="8">
    <location>
        <begin position="68"/>
        <end position="257"/>
    </location>
</feature>
<protein>
    <recommendedName>
        <fullName evidence="8">ABC transmembrane type-1 domain-containing protein</fullName>
    </recommendedName>
</protein>
<dbReference type="Pfam" id="PF00528">
    <property type="entry name" value="BPD_transp_1"/>
    <property type="match status" value="1"/>
</dbReference>
<evidence type="ECO:0000256" key="1">
    <source>
        <dbReference type="ARBA" id="ARBA00004651"/>
    </source>
</evidence>
<feature type="transmembrane region" description="Helical" evidence="7">
    <location>
        <begin position="72"/>
        <end position="92"/>
    </location>
</feature>
<evidence type="ECO:0000256" key="6">
    <source>
        <dbReference type="ARBA" id="ARBA00023136"/>
    </source>
</evidence>
<dbReference type="SUPFAM" id="SSF161098">
    <property type="entry name" value="MetI-like"/>
    <property type="match status" value="1"/>
</dbReference>
<dbReference type="GO" id="GO:0055085">
    <property type="term" value="P:transmembrane transport"/>
    <property type="evidence" value="ECO:0007669"/>
    <property type="project" value="InterPro"/>
</dbReference>
<dbReference type="Proteomes" id="UP000245202">
    <property type="component" value="Unassembled WGS sequence"/>
</dbReference>
<evidence type="ECO:0000313" key="10">
    <source>
        <dbReference type="Proteomes" id="UP000245202"/>
    </source>
</evidence>